<organism evidence="1 2">
    <name type="scientific">Glycomyces terrestris</name>
    <dbReference type="NCBI Taxonomy" id="2493553"/>
    <lineage>
        <taxon>Bacteria</taxon>
        <taxon>Bacillati</taxon>
        <taxon>Actinomycetota</taxon>
        <taxon>Actinomycetes</taxon>
        <taxon>Glycomycetales</taxon>
        <taxon>Glycomycetaceae</taxon>
        <taxon>Glycomyces</taxon>
    </lineage>
</organism>
<dbReference type="SFLD" id="SFLDG01129">
    <property type="entry name" value="C1.5:_HAD__Beta-PGM__Phosphata"/>
    <property type="match status" value="1"/>
</dbReference>
<protein>
    <submittedName>
        <fullName evidence="1">HAD family phosphatase</fullName>
    </submittedName>
</protein>
<dbReference type="InterPro" id="IPR036412">
    <property type="entry name" value="HAD-like_sf"/>
</dbReference>
<dbReference type="RefSeq" id="WP_125249715.1">
    <property type="nucleotide sequence ID" value="NZ_RSEB01000006.1"/>
</dbReference>
<reference evidence="1 2" key="1">
    <citation type="submission" date="2018-12" db="EMBL/GenBank/DDBJ databases">
        <title>Glycomyces sp. YIM 121974 draft genome.</title>
        <authorList>
            <person name="Li Q."/>
        </authorList>
    </citation>
    <scope>NUCLEOTIDE SEQUENCE [LARGE SCALE GENOMIC DNA]</scope>
    <source>
        <strain evidence="1 2">YIM 121974</strain>
    </source>
</reference>
<dbReference type="EMBL" id="RSEB01000006">
    <property type="protein sequence ID" value="RRR96961.1"/>
    <property type="molecule type" value="Genomic_DNA"/>
</dbReference>
<evidence type="ECO:0000313" key="2">
    <source>
        <dbReference type="Proteomes" id="UP000277256"/>
    </source>
</evidence>
<dbReference type="OrthoDB" id="9797743at2"/>
<evidence type="ECO:0000313" key="1">
    <source>
        <dbReference type="EMBL" id="RRR96961.1"/>
    </source>
</evidence>
<dbReference type="SFLD" id="SFLDS00003">
    <property type="entry name" value="Haloacid_Dehalogenase"/>
    <property type="match status" value="1"/>
</dbReference>
<dbReference type="InterPro" id="IPR006439">
    <property type="entry name" value="HAD-SF_hydro_IA"/>
</dbReference>
<dbReference type="PRINTS" id="PR00413">
    <property type="entry name" value="HADHALOGNASE"/>
</dbReference>
<dbReference type="InterPro" id="IPR023198">
    <property type="entry name" value="PGP-like_dom2"/>
</dbReference>
<gene>
    <name evidence="1" type="ORF">EIW28_21255</name>
</gene>
<name>A0A426UTC8_9ACTN</name>
<dbReference type="PANTHER" id="PTHR18901">
    <property type="entry name" value="2-DEOXYGLUCOSE-6-PHOSPHATE PHOSPHATASE 2"/>
    <property type="match status" value="1"/>
</dbReference>
<dbReference type="Pfam" id="PF00702">
    <property type="entry name" value="Hydrolase"/>
    <property type="match status" value="1"/>
</dbReference>
<dbReference type="PANTHER" id="PTHR18901:SF38">
    <property type="entry name" value="PSEUDOURIDINE-5'-PHOSPHATASE"/>
    <property type="match status" value="1"/>
</dbReference>
<dbReference type="NCBIfam" id="TIGR01509">
    <property type="entry name" value="HAD-SF-IA-v3"/>
    <property type="match status" value="1"/>
</dbReference>
<comment type="caution">
    <text evidence="1">The sequence shown here is derived from an EMBL/GenBank/DDBJ whole genome shotgun (WGS) entry which is preliminary data.</text>
</comment>
<proteinExistence type="predicted"/>
<dbReference type="AlphaFoldDB" id="A0A426UTC8"/>
<sequence>MAELHAFPQAVLFDMDGTLLDSEPRWDTALEELAVLLGGTLRPEVRDRMVGSNEDASVVFLLEDLGLPVETFPEHVAWLRNRMKTLFADGVDWKPGARELLLEVRAAGIPTALVTSTARELTEVLLQTLDPANFDVIICGDEVQARKPDPEPYRTAAEKLGVDITRTIAIEDSRSGSESALAAGAVTIAVPSEVALPDDLPAHRLDTLAGVTLARLRAVAAA</sequence>
<keyword evidence="2" id="KW-1185">Reference proteome</keyword>
<dbReference type="InterPro" id="IPR023214">
    <property type="entry name" value="HAD_sf"/>
</dbReference>
<dbReference type="Proteomes" id="UP000277256">
    <property type="component" value="Unassembled WGS sequence"/>
</dbReference>
<dbReference type="Gene3D" id="1.10.150.240">
    <property type="entry name" value="Putative phosphatase, domain 2"/>
    <property type="match status" value="1"/>
</dbReference>
<accession>A0A426UTC8</accession>
<dbReference type="CDD" id="cd07505">
    <property type="entry name" value="HAD_BPGM-like"/>
    <property type="match status" value="1"/>
</dbReference>
<dbReference type="SUPFAM" id="SSF56784">
    <property type="entry name" value="HAD-like"/>
    <property type="match status" value="1"/>
</dbReference>
<dbReference type="Gene3D" id="3.40.50.1000">
    <property type="entry name" value="HAD superfamily/HAD-like"/>
    <property type="match status" value="1"/>
</dbReference>